<keyword evidence="2" id="KW-1185">Reference proteome</keyword>
<proteinExistence type="predicted"/>
<dbReference type="Proteomes" id="UP000293550">
    <property type="component" value="Unassembled WGS sequence"/>
</dbReference>
<organism evidence="1 2">
    <name type="scientific">Candidatus Finniella inopinata</name>
    <dbReference type="NCBI Taxonomy" id="1696036"/>
    <lineage>
        <taxon>Bacteria</taxon>
        <taxon>Pseudomonadati</taxon>
        <taxon>Pseudomonadota</taxon>
        <taxon>Alphaproteobacteria</taxon>
        <taxon>Holosporales</taxon>
        <taxon>Candidatus Paracaedibacteraceae</taxon>
        <taxon>Candidatus Finniella</taxon>
    </lineage>
</organism>
<name>A0A4Q7DEJ9_9PROT</name>
<comment type="caution">
    <text evidence="1">The sequence shown here is derived from an EMBL/GenBank/DDBJ whole genome shotgun (WGS) entry which is preliminary data.</text>
</comment>
<sequence length="83" mass="9784">METKQCSTCKREKTMDQFKTKRDGSLTKGCLACRNKQRMYRKQDASKIKEEETHEIIGEIIVIEEEEEKVGEIIVSDRRRGFE</sequence>
<dbReference type="EMBL" id="SCFB01000027">
    <property type="protein sequence ID" value="RZI45093.1"/>
    <property type="molecule type" value="Genomic_DNA"/>
</dbReference>
<accession>A0A4Q7DEJ9</accession>
<protein>
    <submittedName>
        <fullName evidence="1">Uncharacterized protein</fullName>
    </submittedName>
</protein>
<reference evidence="1 2" key="1">
    <citation type="submission" date="2018-10" db="EMBL/GenBank/DDBJ databases">
        <title>An updated phylogeny of the Alphaproteobacteria reveals that the parasitic Rickettsiales and Holosporales have independent origins.</title>
        <authorList>
            <person name="Munoz-Gomez S.A."/>
            <person name="Hess S."/>
            <person name="Burger G."/>
            <person name="Lang B.F."/>
            <person name="Susko E."/>
            <person name="Slamovits C.H."/>
            <person name="Roger A.J."/>
        </authorList>
    </citation>
    <scope>NUCLEOTIDE SEQUENCE [LARGE SCALE GENOMIC DNA]</scope>
    <source>
        <strain evidence="1">HOLO01</strain>
    </source>
</reference>
<dbReference type="AlphaFoldDB" id="A0A4Q7DEJ9"/>
<evidence type="ECO:0000313" key="2">
    <source>
        <dbReference type="Proteomes" id="UP000293550"/>
    </source>
</evidence>
<gene>
    <name evidence="1" type="ORF">EQU50_08300</name>
</gene>
<evidence type="ECO:0000313" key="1">
    <source>
        <dbReference type="EMBL" id="RZI45093.1"/>
    </source>
</evidence>
<dbReference type="RefSeq" id="WP_130154656.1">
    <property type="nucleotide sequence ID" value="NZ_SCFB01000027.1"/>
</dbReference>